<dbReference type="AlphaFoldDB" id="A0A7S3P4F0"/>
<keyword evidence="1" id="KW-0732">Signal</keyword>
<evidence type="ECO:0008006" key="3">
    <source>
        <dbReference type="Google" id="ProtNLM"/>
    </source>
</evidence>
<dbReference type="EMBL" id="HBIM01000929">
    <property type="protein sequence ID" value="CAE0402525.1"/>
    <property type="molecule type" value="Transcribed_RNA"/>
</dbReference>
<sequence>MKVAYISAILVPLASGFVADTPGQKTRLTPLRDATREASVDTVNRKDFVNAAASSFVAIGLLGVGEPAFATGRATLDQTFERYAPRIRAGGEFYQGEFKQMVAKGDFRAIKEATEGVPPKRKEDLQKIDAGVAARARSAGQFSEDRVLTAADLFASAFSSQNSISPKTKKMKDSVEKVREAVKEMNLLAKQGTGEVSAGGGLFGFGGGKKPSEAELKQKIKQLYVVGGNAWNEYVLAANENLALQFDRFEFVK</sequence>
<feature type="signal peptide" evidence="1">
    <location>
        <begin position="1"/>
        <end position="16"/>
    </location>
</feature>
<evidence type="ECO:0000256" key="1">
    <source>
        <dbReference type="SAM" id="SignalP"/>
    </source>
</evidence>
<evidence type="ECO:0000313" key="2">
    <source>
        <dbReference type="EMBL" id="CAE0402525.1"/>
    </source>
</evidence>
<feature type="chain" id="PRO_5031091732" description="Photosystem II Psb31 protein domain-containing protein" evidence="1">
    <location>
        <begin position="17"/>
        <end position="253"/>
    </location>
</feature>
<name>A0A7S3P4F0_9STRA</name>
<organism evidence="2">
    <name type="scientific">Amphora coffeiformis</name>
    <dbReference type="NCBI Taxonomy" id="265554"/>
    <lineage>
        <taxon>Eukaryota</taxon>
        <taxon>Sar</taxon>
        <taxon>Stramenopiles</taxon>
        <taxon>Ochrophyta</taxon>
        <taxon>Bacillariophyta</taxon>
        <taxon>Bacillariophyceae</taxon>
        <taxon>Bacillariophycidae</taxon>
        <taxon>Thalassiophysales</taxon>
        <taxon>Catenulaceae</taxon>
        <taxon>Amphora</taxon>
    </lineage>
</organism>
<accession>A0A7S3P4F0</accession>
<protein>
    <recommendedName>
        <fullName evidence="3">Photosystem II Psb31 protein domain-containing protein</fullName>
    </recommendedName>
</protein>
<reference evidence="2" key="1">
    <citation type="submission" date="2021-01" db="EMBL/GenBank/DDBJ databases">
        <authorList>
            <person name="Corre E."/>
            <person name="Pelletier E."/>
            <person name="Niang G."/>
            <person name="Scheremetjew M."/>
            <person name="Finn R."/>
            <person name="Kale V."/>
            <person name="Holt S."/>
            <person name="Cochrane G."/>
            <person name="Meng A."/>
            <person name="Brown T."/>
            <person name="Cohen L."/>
        </authorList>
    </citation>
    <scope>NUCLEOTIDE SEQUENCE</scope>
    <source>
        <strain evidence="2">CCMP127</strain>
    </source>
</reference>
<proteinExistence type="predicted"/>
<gene>
    <name evidence="2" type="ORF">ACOF00016_LOCUS808</name>
</gene>